<reference evidence="1 2" key="1">
    <citation type="submission" date="2017-10" db="EMBL/GenBank/DDBJ databases">
        <title>Nyctiphanis sp. nov., isolated from the stomach of the euphausiid Nyctiphanes simplex (Hansen, 1911) in the Gulf of California.</title>
        <authorList>
            <person name="Gomez-Gil B."/>
            <person name="Aguilar-Mendez M."/>
            <person name="Lopez-Cortes A."/>
            <person name="Gomez-Gutierrez J."/>
            <person name="Roque A."/>
            <person name="Lang E."/>
            <person name="Gonzalez-Castillo A."/>
        </authorList>
    </citation>
    <scope>NUCLEOTIDE SEQUENCE [LARGE SCALE GENOMIC DNA]</scope>
    <source>
        <strain evidence="1 2">CAIM 600</strain>
    </source>
</reference>
<evidence type="ECO:0000313" key="2">
    <source>
        <dbReference type="Proteomes" id="UP000290287"/>
    </source>
</evidence>
<dbReference type="RefSeq" id="WP_129123870.1">
    <property type="nucleotide sequence ID" value="NZ_PEIB01000037.1"/>
</dbReference>
<dbReference type="Gene3D" id="1.10.10.10">
    <property type="entry name" value="Winged helix-like DNA-binding domain superfamily/Winged helix DNA-binding domain"/>
    <property type="match status" value="1"/>
</dbReference>
<evidence type="ECO:0008006" key="3">
    <source>
        <dbReference type="Google" id="ProtNLM"/>
    </source>
</evidence>
<comment type="caution">
    <text evidence="1">The sequence shown here is derived from an EMBL/GenBank/DDBJ whole genome shotgun (WGS) entry which is preliminary data.</text>
</comment>
<dbReference type="InterPro" id="IPR017162">
    <property type="entry name" value="UCP037266"/>
</dbReference>
<organism evidence="1 2">
    <name type="scientific">Veronia nyctiphanis</name>
    <dbReference type="NCBI Taxonomy" id="1278244"/>
    <lineage>
        <taxon>Bacteria</taxon>
        <taxon>Pseudomonadati</taxon>
        <taxon>Pseudomonadota</taxon>
        <taxon>Gammaproteobacteria</taxon>
        <taxon>Vibrionales</taxon>
        <taxon>Vibrionaceae</taxon>
        <taxon>Veronia</taxon>
    </lineage>
</organism>
<accession>A0A4Q0YLA0</accession>
<evidence type="ECO:0000313" key="1">
    <source>
        <dbReference type="EMBL" id="RXJ71446.1"/>
    </source>
</evidence>
<sequence>MDLNPVFARRLYLMYLIDTTERPNVPHLMNITDWPRRTLQDAIKSLPQFGVSMSFVEDGKRHNDGFYQIDDWGPINKEWVHNHHIQLAQMFQPS</sequence>
<dbReference type="PIRSF" id="PIRSF037266">
    <property type="entry name" value="UCP037266"/>
    <property type="match status" value="1"/>
</dbReference>
<gene>
    <name evidence="1" type="ORF">CS022_20925</name>
</gene>
<keyword evidence="2" id="KW-1185">Reference proteome</keyword>
<name>A0A4Q0YLA0_9GAMM</name>
<protein>
    <recommendedName>
        <fullName evidence="3">Helix-turn-helix domain-containing protein</fullName>
    </recommendedName>
</protein>
<dbReference type="Pfam" id="PF09904">
    <property type="entry name" value="HTH_43"/>
    <property type="match status" value="1"/>
</dbReference>
<dbReference type="OrthoDB" id="5881437at2"/>
<dbReference type="EMBL" id="PEIB01000037">
    <property type="protein sequence ID" value="RXJ71446.1"/>
    <property type="molecule type" value="Genomic_DNA"/>
</dbReference>
<dbReference type="InterPro" id="IPR036388">
    <property type="entry name" value="WH-like_DNA-bd_sf"/>
</dbReference>
<proteinExistence type="predicted"/>
<dbReference type="AlphaFoldDB" id="A0A4Q0YLA0"/>
<dbReference type="Proteomes" id="UP000290287">
    <property type="component" value="Unassembled WGS sequence"/>
</dbReference>